<feature type="transmembrane region" description="Helical" evidence="1">
    <location>
        <begin position="30"/>
        <end position="47"/>
    </location>
</feature>
<reference evidence="2" key="1">
    <citation type="submission" date="2018-05" db="EMBL/GenBank/DDBJ databases">
        <authorList>
            <person name="Lanie J.A."/>
            <person name="Ng W.-L."/>
            <person name="Kazmierczak K.M."/>
            <person name="Andrzejewski T.M."/>
            <person name="Davidsen T.M."/>
            <person name="Wayne K.J."/>
            <person name="Tettelin H."/>
            <person name="Glass J.I."/>
            <person name="Rusch D."/>
            <person name="Podicherti R."/>
            <person name="Tsui H.-C.T."/>
            <person name="Winkler M.E."/>
        </authorList>
    </citation>
    <scope>NUCLEOTIDE SEQUENCE</scope>
</reference>
<sequence length="346" mass="40093">MKFIKKLLKWVCTIIAIGLIYQAFFGNEIIRWAVLVIAALFLIPWLITKIDNEYNMSEVLSKYIYLKENKVNPFSEEEYKKLLGANSTIIRESAYLFPLGYEIQSSYACTYTGMAGKFDQSSWNRDVRHWNDIIAKNKVIQRRYDDLMGPYQIAMQNYNISQQTRYTTVQQTRNENRLLALLLTSGAKKPEKPKLKLLKLPKEPKRDEYTKFTDMKTGSISRNMVNLNFCTLEYGSRVKFNNDHIIENDKDTFGLLIDSYMKVGTSNWKDKINKHVDNIEIDELTQWAETISFSDKEALKKAKVANLSNRSDIESVLCNNVVNDIKKNIDECSLPDIGGNIRLKDV</sequence>
<gene>
    <name evidence="2" type="ORF">METZ01_LOCUS274734</name>
</gene>
<proteinExistence type="predicted"/>
<keyword evidence="1" id="KW-0812">Transmembrane</keyword>
<evidence type="ECO:0000256" key="1">
    <source>
        <dbReference type="SAM" id="Phobius"/>
    </source>
</evidence>
<organism evidence="2">
    <name type="scientific">marine metagenome</name>
    <dbReference type="NCBI Taxonomy" id="408172"/>
    <lineage>
        <taxon>unclassified sequences</taxon>
        <taxon>metagenomes</taxon>
        <taxon>ecological metagenomes</taxon>
    </lineage>
</organism>
<dbReference type="EMBL" id="UINC01079664">
    <property type="protein sequence ID" value="SVC21880.1"/>
    <property type="molecule type" value="Genomic_DNA"/>
</dbReference>
<keyword evidence="1" id="KW-1133">Transmembrane helix</keyword>
<evidence type="ECO:0000313" key="2">
    <source>
        <dbReference type="EMBL" id="SVC21880.1"/>
    </source>
</evidence>
<feature type="non-terminal residue" evidence="2">
    <location>
        <position position="346"/>
    </location>
</feature>
<accession>A0A382KBN9</accession>
<keyword evidence="1" id="KW-0472">Membrane</keyword>
<name>A0A382KBN9_9ZZZZ</name>
<dbReference type="AlphaFoldDB" id="A0A382KBN9"/>
<protein>
    <submittedName>
        <fullName evidence="2">Uncharacterized protein</fullName>
    </submittedName>
</protein>
<feature type="transmembrane region" description="Helical" evidence="1">
    <location>
        <begin position="7"/>
        <end position="24"/>
    </location>
</feature>